<protein>
    <submittedName>
        <fullName evidence="1">Uncharacterized protein</fullName>
    </submittedName>
</protein>
<gene>
    <name evidence="1" type="ORF">L9F63_019046</name>
</gene>
<reference evidence="1" key="1">
    <citation type="journal article" date="2023" name="IScience">
        <title>Live-bearing cockroach genome reveals convergent evolutionary mechanisms linked to viviparity in insects and beyond.</title>
        <authorList>
            <person name="Fouks B."/>
            <person name="Harrison M.C."/>
            <person name="Mikhailova A.A."/>
            <person name="Marchal E."/>
            <person name="English S."/>
            <person name="Carruthers M."/>
            <person name="Jennings E.C."/>
            <person name="Chiamaka E.L."/>
            <person name="Frigard R.A."/>
            <person name="Pippel M."/>
            <person name="Attardo G.M."/>
            <person name="Benoit J.B."/>
            <person name="Bornberg-Bauer E."/>
            <person name="Tobe S.S."/>
        </authorList>
    </citation>
    <scope>NUCLEOTIDE SEQUENCE</scope>
    <source>
        <strain evidence="1">Stay&amp;Tobe</strain>
    </source>
</reference>
<dbReference type="EMBL" id="JASPKZ010006437">
    <property type="protein sequence ID" value="KAJ9587432.1"/>
    <property type="molecule type" value="Genomic_DNA"/>
</dbReference>
<reference evidence="1" key="2">
    <citation type="submission" date="2023-05" db="EMBL/GenBank/DDBJ databases">
        <authorList>
            <person name="Fouks B."/>
        </authorList>
    </citation>
    <scope>NUCLEOTIDE SEQUENCE</scope>
    <source>
        <strain evidence="1">Stay&amp;Tobe</strain>
        <tissue evidence="1">Testes</tissue>
    </source>
</reference>
<keyword evidence="2" id="KW-1185">Reference proteome</keyword>
<dbReference type="AlphaFoldDB" id="A0AAD7ZWG6"/>
<evidence type="ECO:0000313" key="1">
    <source>
        <dbReference type="EMBL" id="KAJ9587432.1"/>
    </source>
</evidence>
<evidence type="ECO:0000313" key="2">
    <source>
        <dbReference type="Proteomes" id="UP001233999"/>
    </source>
</evidence>
<feature type="non-terminal residue" evidence="1">
    <location>
        <position position="1"/>
    </location>
</feature>
<feature type="non-terminal residue" evidence="1">
    <location>
        <position position="79"/>
    </location>
</feature>
<comment type="caution">
    <text evidence="1">The sequence shown here is derived from an EMBL/GenBank/DDBJ whole genome shotgun (WGS) entry which is preliminary data.</text>
</comment>
<name>A0AAD7ZWG6_DIPPU</name>
<accession>A0AAD7ZWG6</accession>
<dbReference type="Proteomes" id="UP001233999">
    <property type="component" value="Unassembled WGS sequence"/>
</dbReference>
<sequence length="79" mass="8894">TYLGSGVIGSCMGDHFELMGDLPIEELLAQLFLKRLVFQQQEQMARLELFKTVELQTSQTMESSTKTAMNIGSRPLELN</sequence>
<organism evidence="1 2">
    <name type="scientific">Diploptera punctata</name>
    <name type="common">Pacific beetle cockroach</name>
    <dbReference type="NCBI Taxonomy" id="6984"/>
    <lineage>
        <taxon>Eukaryota</taxon>
        <taxon>Metazoa</taxon>
        <taxon>Ecdysozoa</taxon>
        <taxon>Arthropoda</taxon>
        <taxon>Hexapoda</taxon>
        <taxon>Insecta</taxon>
        <taxon>Pterygota</taxon>
        <taxon>Neoptera</taxon>
        <taxon>Polyneoptera</taxon>
        <taxon>Dictyoptera</taxon>
        <taxon>Blattodea</taxon>
        <taxon>Blaberoidea</taxon>
        <taxon>Blaberidae</taxon>
        <taxon>Diplopterinae</taxon>
        <taxon>Diploptera</taxon>
    </lineage>
</organism>
<proteinExistence type="predicted"/>